<dbReference type="EMBL" id="OU466859">
    <property type="protein sequence ID" value="CAH2053169.1"/>
    <property type="molecule type" value="Genomic_DNA"/>
</dbReference>
<evidence type="ECO:0000256" key="1">
    <source>
        <dbReference type="SAM" id="MobiDB-lite"/>
    </source>
</evidence>
<sequence>MEAGDAILPRINRIAAMAEQIRLLGGAKSEHEVVTKVLTSLSDSYNKRFPASMVGREDVGGGTVENLIKLFVLYELESADALARIATRLGEEHRAAKRCRECKRHNHRVKDCYFATRPGDSSGSRRVRARRGEPFLGREEGHYAMDNSAAETPARKGQNRNEAPEYEMLAFFRPGVTFDEDMWLINNTASIHMTPYEKYFATLDRTHRAPVNFFTGVPIMSEGMGDVVIMTGKGKTTIKNVLFVPGIIGNVLSVGQMERSGYAVDMRSHVCVIKDCTGKLSGETRRDGDRGFCLRLKVI</sequence>
<protein>
    <recommendedName>
        <fullName evidence="2">Retrovirus-related Pol polyprotein from transposon TNT 1-94-like beta-barrel domain-containing protein</fullName>
    </recommendedName>
</protein>
<keyword evidence="4" id="KW-1185">Reference proteome</keyword>
<organism evidence="3 4">
    <name type="scientific">Thlaspi arvense</name>
    <name type="common">Field penny-cress</name>
    <dbReference type="NCBI Taxonomy" id="13288"/>
    <lineage>
        <taxon>Eukaryota</taxon>
        <taxon>Viridiplantae</taxon>
        <taxon>Streptophyta</taxon>
        <taxon>Embryophyta</taxon>
        <taxon>Tracheophyta</taxon>
        <taxon>Spermatophyta</taxon>
        <taxon>Magnoliopsida</taxon>
        <taxon>eudicotyledons</taxon>
        <taxon>Gunneridae</taxon>
        <taxon>Pentapetalae</taxon>
        <taxon>rosids</taxon>
        <taxon>malvids</taxon>
        <taxon>Brassicales</taxon>
        <taxon>Brassicaceae</taxon>
        <taxon>Thlaspideae</taxon>
        <taxon>Thlaspi</taxon>
    </lineage>
</organism>
<dbReference type="InterPro" id="IPR054722">
    <property type="entry name" value="PolX-like_BBD"/>
</dbReference>
<dbReference type="Proteomes" id="UP000836841">
    <property type="component" value="Chromosome 3"/>
</dbReference>
<feature type="domain" description="Retrovirus-related Pol polyprotein from transposon TNT 1-94-like beta-barrel" evidence="2">
    <location>
        <begin position="183"/>
        <end position="262"/>
    </location>
</feature>
<dbReference type="Pfam" id="PF22936">
    <property type="entry name" value="Pol_BBD"/>
    <property type="match status" value="1"/>
</dbReference>
<feature type="region of interest" description="Disordered" evidence="1">
    <location>
        <begin position="140"/>
        <end position="160"/>
    </location>
</feature>
<reference evidence="3 4" key="1">
    <citation type="submission" date="2022-03" db="EMBL/GenBank/DDBJ databases">
        <authorList>
            <person name="Nunn A."/>
            <person name="Chopra R."/>
            <person name="Nunn A."/>
            <person name="Contreras Garrido A."/>
        </authorList>
    </citation>
    <scope>NUCLEOTIDE SEQUENCE [LARGE SCALE GENOMIC DNA]</scope>
</reference>
<evidence type="ECO:0000259" key="2">
    <source>
        <dbReference type="Pfam" id="PF22936"/>
    </source>
</evidence>
<accession>A0AAU9RXJ7</accession>
<proteinExistence type="predicted"/>
<dbReference type="AlphaFoldDB" id="A0AAU9RXJ7"/>
<name>A0AAU9RXJ7_THLAR</name>
<gene>
    <name evidence="3" type="ORF">TAV2_LOCUS8990</name>
</gene>
<evidence type="ECO:0000313" key="3">
    <source>
        <dbReference type="EMBL" id="CAH2053169.1"/>
    </source>
</evidence>
<evidence type="ECO:0000313" key="4">
    <source>
        <dbReference type="Proteomes" id="UP000836841"/>
    </source>
</evidence>